<feature type="transmembrane region" description="Helical" evidence="15">
    <location>
        <begin position="1075"/>
        <end position="1095"/>
    </location>
</feature>
<keyword evidence="4 15" id="KW-0812">Transmembrane</keyword>
<comment type="function">
    <text evidence="9">Thought to be a Golgi-localized beta-glycan synthase that polymerize the backbones of noncellulosic polysaccharides (hemicelluloses) of plant cell wall.</text>
</comment>
<feature type="binding site" evidence="12">
    <location>
        <position position="373"/>
    </location>
    <ligand>
        <name>UDP-alpha-D-glucose</name>
        <dbReference type="ChEBI" id="CHEBI:58885"/>
    </ligand>
</feature>
<evidence type="ECO:0000256" key="7">
    <source>
        <dbReference type="ARBA" id="ARBA00023136"/>
    </source>
</evidence>
<dbReference type="OMA" id="GGEDICF"/>
<feature type="binding site" evidence="12">
    <location>
        <position position="367"/>
    </location>
    <ligand>
        <name>UDP-alpha-D-glucose</name>
        <dbReference type="ChEBI" id="CHEBI:58885"/>
    </ligand>
</feature>
<dbReference type="Proteomes" id="UP000594263">
    <property type="component" value="Unplaced"/>
</dbReference>
<feature type="transmembrane region" description="Helical" evidence="15">
    <location>
        <begin position="1017"/>
        <end position="1036"/>
    </location>
</feature>
<name>A0A7N1A5T2_KALFE</name>
<keyword evidence="3" id="KW-0808">Transferase</keyword>
<comment type="similarity">
    <text evidence="10">Belongs to the glycosyltransferase 2 family. Plant cellulose synthase-like D subfamily.</text>
</comment>
<feature type="binding site" evidence="12">
    <location>
        <position position="374"/>
    </location>
    <ligand>
        <name>UDP-alpha-D-glucose</name>
        <dbReference type="ChEBI" id="CHEBI:58885"/>
    </ligand>
</feature>
<evidence type="ECO:0000256" key="3">
    <source>
        <dbReference type="ARBA" id="ARBA00022679"/>
    </source>
</evidence>
<evidence type="ECO:0000256" key="1">
    <source>
        <dbReference type="ARBA" id="ARBA00004653"/>
    </source>
</evidence>
<evidence type="ECO:0000256" key="13">
    <source>
        <dbReference type="PIRSR" id="PIRSR605150-3"/>
    </source>
</evidence>
<feature type="transmembrane region" description="Helical" evidence="15">
    <location>
        <begin position="884"/>
        <end position="907"/>
    </location>
</feature>
<feature type="transmembrane region" description="Helical" evidence="15">
    <location>
        <begin position="273"/>
        <end position="292"/>
    </location>
</feature>
<dbReference type="EnsemblPlants" id="Kaladp0092s0094.1.v1.1">
    <property type="protein sequence ID" value="Kaladp0092s0094.1.v1.1"/>
    <property type="gene ID" value="Kaladp0092s0094.v1.1"/>
</dbReference>
<evidence type="ECO:0000256" key="10">
    <source>
        <dbReference type="ARBA" id="ARBA00061286"/>
    </source>
</evidence>
<feature type="region of interest" description="Disordered" evidence="14">
    <location>
        <begin position="1"/>
        <end position="54"/>
    </location>
</feature>
<dbReference type="FunFam" id="3.90.550.10:FF:000089">
    <property type="entry name" value="Cellulose synthase-like protein D4"/>
    <property type="match status" value="1"/>
</dbReference>
<dbReference type="Pfam" id="PF03552">
    <property type="entry name" value="Cellulose_synt"/>
    <property type="match status" value="2"/>
</dbReference>
<feature type="transmembrane region" description="Helical" evidence="15">
    <location>
        <begin position="919"/>
        <end position="940"/>
    </location>
</feature>
<dbReference type="GO" id="GO:0000139">
    <property type="term" value="C:Golgi membrane"/>
    <property type="evidence" value="ECO:0007669"/>
    <property type="project" value="UniProtKB-SubCell"/>
</dbReference>
<keyword evidence="5 15" id="KW-1133">Transmembrane helix</keyword>
<evidence type="ECO:0000256" key="4">
    <source>
        <dbReference type="ARBA" id="ARBA00022692"/>
    </source>
</evidence>
<evidence type="ECO:0000256" key="6">
    <source>
        <dbReference type="ARBA" id="ARBA00023034"/>
    </source>
</evidence>
<feature type="binding site" evidence="12">
    <location>
        <position position="592"/>
    </location>
    <ligand>
        <name>UDP-alpha-D-glucose</name>
        <dbReference type="ChEBI" id="CHEBI:58885"/>
    </ligand>
</feature>
<dbReference type="Pfam" id="PF14570">
    <property type="entry name" value="zf-RING_4"/>
    <property type="match status" value="1"/>
</dbReference>
<keyword evidence="7 15" id="KW-0472">Membrane</keyword>
<evidence type="ECO:0000256" key="12">
    <source>
        <dbReference type="PIRSR" id="PIRSR605150-2"/>
    </source>
</evidence>
<dbReference type="FunFam" id="3.30.40.10:FF:000229">
    <property type="entry name" value="Cellulose synthase-like protein D3"/>
    <property type="match status" value="1"/>
</dbReference>
<feature type="binding site" evidence="13">
    <location>
        <position position="617"/>
    </location>
    <ligand>
        <name>Mn(2+)</name>
        <dbReference type="ChEBI" id="CHEBI:29035"/>
    </ligand>
</feature>
<feature type="transmembrane region" description="Helical" evidence="15">
    <location>
        <begin position="1042"/>
        <end position="1063"/>
    </location>
</feature>
<proteinExistence type="inferred from homology"/>
<keyword evidence="17" id="KW-1185">Reference proteome</keyword>
<feature type="compositionally biased region" description="Low complexity" evidence="14">
    <location>
        <begin position="15"/>
        <end position="33"/>
    </location>
</feature>
<dbReference type="Gene3D" id="3.90.550.10">
    <property type="entry name" value="Spore Coat Polysaccharide Biosynthesis Protein SpsA, Chain A"/>
    <property type="match status" value="1"/>
</dbReference>
<evidence type="ECO:0000256" key="9">
    <source>
        <dbReference type="ARBA" id="ARBA00037405"/>
    </source>
</evidence>
<dbReference type="SUPFAM" id="SSF57850">
    <property type="entry name" value="RING/U-box"/>
    <property type="match status" value="1"/>
</dbReference>
<feature type="active site" evidence="11">
    <location>
        <position position="814"/>
    </location>
</feature>
<keyword evidence="8" id="KW-0961">Cell wall biogenesis/degradation</keyword>
<dbReference type="InterPro" id="IPR029044">
    <property type="entry name" value="Nucleotide-diphossugar_trans"/>
</dbReference>
<evidence type="ECO:0000256" key="14">
    <source>
        <dbReference type="SAM" id="MobiDB-lite"/>
    </source>
</evidence>
<dbReference type="InterPro" id="IPR005150">
    <property type="entry name" value="Cellulose_synth"/>
</dbReference>
<dbReference type="AlphaFoldDB" id="A0A7N1A5T2"/>
<evidence type="ECO:0000256" key="2">
    <source>
        <dbReference type="ARBA" id="ARBA00022676"/>
    </source>
</evidence>
<dbReference type="Gene3D" id="3.30.40.10">
    <property type="entry name" value="Zinc/RING finger domain, C3HC4 (zinc finger)"/>
    <property type="match status" value="1"/>
</dbReference>
<dbReference type="GO" id="GO:0016760">
    <property type="term" value="F:cellulose synthase (UDP-forming) activity"/>
    <property type="evidence" value="ECO:0007669"/>
    <property type="project" value="InterPro"/>
</dbReference>
<dbReference type="PANTHER" id="PTHR13301">
    <property type="entry name" value="X-BOX TRANSCRIPTION FACTOR-RELATED"/>
    <property type="match status" value="1"/>
</dbReference>
<dbReference type="Gramene" id="Kaladp0092s0094.1.v1.1">
    <property type="protein sequence ID" value="Kaladp0092s0094.1.v1.1"/>
    <property type="gene ID" value="Kaladp0092s0094.v1.1"/>
</dbReference>
<evidence type="ECO:0000256" key="5">
    <source>
        <dbReference type="ARBA" id="ARBA00022989"/>
    </source>
</evidence>
<feature type="binding site" evidence="12">
    <location>
        <position position="403"/>
    </location>
    <ligand>
        <name>UDP-alpha-D-glucose</name>
        <dbReference type="ChEBI" id="CHEBI:58885"/>
    </ligand>
</feature>
<keyword evidence="6" id="KW-0333">Golgi apparatus</keyword>
<dbReference type="InterPro" id="IPR013083">
    <property type="entry name" value="Znf_RING/FYVE/PHD"/>
</dbReference>
<accession>A0A7N1A5T2</accession>
<evidence type="ECO:0000313" key="16">
    <source>
        <dbReference type="EnsemblPlants" id="Kaladp0092s0094.1.v1.1"/>
    </source>
</evidence>
<feature type="active site" evidence="11">
    <location>
        <position position="403"/>
    </location>
</feature>
<organism evidence="16 17">
    <name type="scientific">Kalanchoe fedtschenkoi</name>
    <name type="common">Lavender scallops</name>
    <name type="synonym">South American air plant</name>
    <dbReference type="NCBI Taxonomy" id="63787"/>
    <lineage>
        <taxon>Eukaryota</taxon>
        <taxon>Viridiplantae</taxon>
        <taxon>Streptophyta</taxon>
        <taxon>Embryophyta</taxon>
        <taxon>Tracheophyta</taxon>
        <taxon>Spermatophyta</taxon>
        <taxon>Magnoliopsida</taxon>
        <taxon>eudicotyledons</taxon>
        <taxon>Gunneridae</taxon>
        <taxon>Pentapetalae</taxon>
        <taxon>Saxifragales</taxon>
        <taxon>Crassulaceae</taxon>
        <taxon>Kalanchoe</taxon>
    </lineage>
</organism>
<sequence>MASLNTTPSKKAIRSPTASSGSQGGSAKSPGQAVKFARRTSSGRYVSLSRDDLDMSADMSGDYSNYTVQIPPTPDNQPMDGSVASKAEEQYVSNSLFTGGFNSATRAHLMDKVMDSEANHPQMAGAKGSACAMPGCDGKVMKDERGKDITPCQCRFKICRDCFLDAQKETGTCPGCKEPYKVGDYDEDVQQYNPGGMPPGSSRAMSIRRRADESGEFESSKYSYGSKDSYDNVVWSEGEMYGDSKDMEDEEELMGSDRPWRPLSYRLPIRRSLIIPYRILIVVRLVVLSFFLTWRVQHPNEDAIWLWLMSIVCELWFGFSWILDQIPKITPVNRATDLEALADKFDMPCPSNPTGRSDLPGMDLFVSTADPEKEPPLVTANTILSILAVDYPVEKVACYISDDGGALLTFEAMAEAAGFADLWVPFCKKHDIEPRNPDSYFSLKGDPTKNKRRSDFVKDRRKVKREYDEFKVRINGLPDSIRRRSEAFNAREEMKMYKHVKEVGGDFTEPIKVQKATWMADGTHWPGTWAVPSAEHAKGDHAGILQVMLKPPSPDPLFGSEESMMDCSDVDIRLPMFVYMSREKRPGYDHNKKAGAMNALVRTSAILSNGPFILNLDCDHYIYNCKALREGMCFMMDKGGEDICYIQFPQRFEGIDPSDRYANHNTVFFDGNMRALDGLQGPVYVGTGCLFRRFALYGFDPPKPEMINSGSITESPALNPADFDPDLDVNLVPKRFGNSTMLSNSILVAEFQGRPLADHPSIKYGRPPGALRVPRDPLDATTVAESVSVISCWYEDKTEWGNRVGWIYGSVTEDVVTGYRMHNRGWRSVYCITKRDSFRGSAPINLTDRLHQVLRWATGSVEIFFSRNNAFLASRRLKFLQRLAYLNVGIYPFTSLFLIVYCFLPALSLFSDEFIVQNVNVTFLVYLLTITICLISLAVLEVRWSGVGLEDWWRNEQFWLISGTSAHLAAVVQGLLKVIAGIEISFTLTSKSAGEDVEDIYADLYLVKWTSLMIPPIVIAMTNMIAMAAAFCRTIYSPVPQWSKFIGGAFFSFWVLAHQYPFAKGLMGRRGKTPTIVFVWSGLITITLSLLWVAISPPAAPTDVTAGTGGFTFP</sequence>
<comment type="subcellular location">
    <subcellularLocation>
        <location evidence="1">Golgi apparatus membrane</location>
        <topology evidence="1">Multi-pass membrane protein</topology>
    </subcellularLocation>
</comment>
<evidence type="ECO:0000256" key="11">
    <source>
        <dbReference type="PIRSR" id="PIRSR605150-1"/>
    </source>
</evidence>
<protein>
    <recommendedName>
        <fullName evidence="18">Cellulose synthase-like protein D4</fullName>
    </recommendedName>
</protein>
<feature type="transmembrane region" description="Helical" evidence="15">
    <location>
        <begin position="304"/>
        <end position="323"/>
    </location>
</feature>
<reference evidence="16" key="1">
    <citation type="submission" date="2021-01" db="UniProtKB">
        <authorList>
            <consortium name="EnsemblPlants"/>
        </authorList>
    </citation>
    <scope>IDENTIFICATION</scope>
</reference>
<dbReference type="GO" id="GO:0030244">
    <property type="term" value="P:cellulose biosynthetic process"/>
    <property type="evidence" value="ECO:0007669"/>
    <property type="project" value="InterPro"/>
</dbReference>
<evidence type="ECO:0000256" key="15">
    <source>
        <dbReference type="SAM" id="Phobius"/>
    </source>
</evidence>
<evidence type="ECO:0000256" key="8">
    <source>
        <dbReference type="ARBA" id="ARBA00023316"/>
    </source>
</evidence>
<evidence type="ECO:0008006" key="18">
    <source>
        <dbReference type="Google" id="ProtNLM"/>
    </source>
</evidence>
<keyword evidence="2" id="KW-0328">Glycosyltransferase</keyword>
<dbReference type="SUPFAM" id="SSF53448">
    <property type="entry name" value="Nucleotide-diphospho-sugar transferases"/>
    <property type="match status" value="1"/>
</dbReference>
<feature type="binding site" evidence="13">
    <location>
        <position position="593"/>
    </location>
    <ligand>
        <name>Mn(2+)</name>
        <dbReference type="ChEBI" id="CHEBI:29035"/>
    </ligand>
</feature>
<evidence type="ECO:0000313" key="17">
    <source>
        <dbReference type="Proteomes" id="UP000594263"/>
    </source>
</evidence>
<dbReference type="GO" id="GO:0071555">
    <property type="term" value="P:cell wall organization"/>
    <property type="evidence" value="ECO:0007669"/>
    <property type="project" value="UniProtKB-KW"/>
</dbReference>